<sequence>MCVGLGGVGTATGGREWDQSGVARASGLRHRVRRRPICPSSRTRFRSPKALAWCIA</sequence>
<gene>
    <name evidence="1" type="ORF">B0H17DRAFT_1087954</name>
</gene>
<proteinExistence type="predicted"/>
<protein>
    <submittedName>
        <fullName evidence="1">Uncharacterized protein</fullName>
    </submittedName>
</protein>
<reference evidence="1" key="1">
    <citation type="submission" date="2023-03" db="EMBL/GenBank/DDBJ databases">
        <title>Massive genome expansion in bonnet fungi (Mycena s.s.) driven by repeated elements and novel gene families across ecological guilds.</title>
        <authorList>
            <consortium name="Lawrence Berkeley National Laboratory"/>
            <person name="Harder C.B."/>
            <person name="Miyauchi S."/>
            <person name="Viragh M."/>
            <person name="Kuo A."/>
            <person name="Thoen E."/>
            <person name="Andreopoulos B."/>
            <person name="Lu D."/>
            <person name="Skrede I."/>
            <person name="Drula E."/>
            <person name="Henrissat B."/>
            <person name="Morin E."/>
            <person name="Kohler A."/>
            <person name="Barry K."/>
            <person name="LaButti K."/>
            <person name="Morin E."/>
            <person name="Salamov A."/>
            <person name="Lipzen A."/>
            <person name="Mereny Z."/>
            <person name="Hegedus B."/>
            <person name="Baldrian P."/>
            <person name="Stursova M."/>
            <person name="Weitz H."/>
            <person name="Taylor A."/>
            <person name="Grigoriev I.V."/>
            <person name="Nagy L.G."/>
            <person name="Martin F."/>
            <person name="Kauserud H."/>
        </authorList>
    </citation>
    <scope>NUCLEOTIDE SEQUENCE</scope>
    <source>
        <strain evidence="1">CBHHK067</strain>
    </source>
</reference>
<evidence type="ECO:0000313" key="2">
    <source>
        <dbReference type="Proteomes" id="UP001221757"/>
    </source>
</evidence>
<dbReference type="AlphaFoldDB" id="A0AAD7G9A2"/>
<accession>A0AAD7G9A2</accession>
<organism evidence="1 2">
    <name type="scientific">Mycena rosella</name>
    <name type="common">Pink bonnet</name>
    <name type="synonym">Agaricus rosellus</name>
    <dbReference type="NCBI Taxonomy" id="1033263"/>
    <lineage>
        <taxon>Eukaryota</taxon>
        <taxon>Fungi</taxon>
        <taxon>Dikarya</taxon>
        <taxon>Basidiomycota</taxon>
        <taxon>Agaricomycotina</taxon>
        <taxon>Agaricomycetes</taxon>
        <taxon>Agaricomycetidae</taxon>
        <taxon>Agaricales</taxon>
        <taxon>Marasmiineae</taxon>
        <taxon>Mycenaceae</taxon>
        <taxon>Mycena</taxon>
    </lineage>
</organism>
<name>A0AAD7G9A2_MYCRO</name>
<dbReference type="EMBL" id="JARKIE010000195">
    <property type="protein sequence ID" value="KAJ7668234.1"/>
    <property type="molecule type" value="Genomic_DNA"/>
</dbReference>
<keyword evidence="2" id="KW-1185">Reference proteome</keyword>
<evidence type="ECO:0000313" key="1">
    <source>
        <dbReference type="EMBL" id="KAJ7668234.1"/>
    </source>
</evidence>
<comment type="caution">
    <text evidence="1">The sequence shown here is derived from an EMBL/GenBank/DDBJ whole genome shotgun (WGS) entry which is preliminary data.</text>
</comment>
<dbReference type="Proteomes" id="UP001221757">
    <property type="component" value="Unassembled WGS sequence"/>
</dbReference>